<dbReference type="PANTHER" id="PTHR28283">
    <property type="entry name" value="3',5'-CYCLIC-NUCLEOTIDE PHOSPHODIESTERASE 1"/>
    <property type="match status" value="1"/>
</dbReference>
<dbReference type="GO" id="GO:0006198">
    <property type="term" value="P:cAMP catabolic process"/>
    <property type="evidence" value="ECO:0007669"/>
    <property type="project" value="InterPro"/>
</dbReference>
<dbReference type="RefSeq" id="XP_062718359.1">
    <property type="nucleotide sequence ID" value="XM_062867238.1"/>
</dbReference>
<dbReference type="GO" id="GO:1902660">
    <property type="term" value="P:negative regulation of glucose mediated signaling pathway"/>
    <property type="evidence" value="ECO:0007669"/>
    <property type="project" value="TreeGrafter"/>
</dbReference>
<feature type="compositionally biased region" description="Basic and acidic residues" evidence="1">
    <location>
        <begin position="317"/>
        <end position="340"/>
    </location>
</feature>
<dbReference type="CDD" id="cd07735">
    <property type="entry name" value="class_II_PDE_MBL-fold"/>
    <property type="match status" value="1"/>
</dbReference>
<gene>
    <name evidence="2" type="ORF">B0T15DRAFT_497039</name>
</gene>
<evidence type="ECO:0000313" key="2">
    <source>
        <dbReference type="EMBL" id="KAK3302579.1"/>
    </source>
</evidence>
<dbReference type="InterPro" id="IPR036866">
    <property type="entry name" value="RibonucZ/Hydroxyglut_hydro"/>
</dbReference>
<evidence type="ECO:0000313" key="3">
    <source>
        <dbReference type="Proteomes" id="UP001273166"/>
    </source>
</evidence>
<feature type="compositionally biased region" description="Basic residues" evidence="1">
    <location>
        <begin position="390"/>
        <end position="401"/>
    </location>
</feature>
<proteinExistence type="predicted"/>
<accession>A0AAJ0GMA7</accession>
<dbReference type="Pfam" id="PF02112">
    <property type="entry name" value="PDEase_II"/>
    <property type="match status" value="2"/>
</dbReference>
<feature type="compositionally biased region" description="Polar residues" evidence="1">
    <location>
        <begin position="402"/>
        <end position="415"/>
    </location>
</feature>
<dbReference type="SUPFAM" id="SSF56281">
    <property type="entry name" value="Metallo-hydrolase/oxidoreductase"/>
    <property type="match status" value="1"/>
</dbReference>
<reference evidence="2" key="2">
    <citation type="submission" date="2023-06" db="EMBL/GenBank/DDBJ databases">
        <authorList>
            <consortium name="Lawrence Berkeley National Laboratory"/>
            <person name="Mondo S.J."/>
            <person name="Hensen N."/>
            <person name="Bonometti L."/>
            <person name="Westerberg I."/>
            <person name="Brannstrom I.O."/>
            <person name="Guillou S."/>
            <person name="Cros-Aarteil S."/>
            <person name="Calhoun S."/>
            <person name="Haridas S."/>
            <person name="Kuo A."/>
            <person name="Pangilinan J."/>
            <person name="Riley R."/>
            <person name="Labutti K."/>
            <person name="Andreopoulos B."/>
            <person name="Lipzen A."/>
            <person name="Chen C."/>
            <person name="Yanf M."/>
            <person name="Daum C."/>
            <person name="Ng V."/>
            <person name="Clum A."/>
            <person name="Steindorff A."/>
            <person name="Ohm R."/>
            <person name="Martin F."/>
            <person name="Silar P."/>
            <person name="Natvig D."/>
            <person name="Lalanne C."/>
            <person name="Gautier V."/>
            <person name="Ament-Velasquez S.L."/>
            <person name="Kruys A."/>
            <person name="Hutchinson M.I."/>
            <person name="Powell A.J."/>
            <person name="Barry K."/>
            <person name="Miller A.N."/>
            <person name="Grigoriev I.V."/>
            <person name="Debuchy R."/>
            <person name="Gladieux P."/>
            <person name="Thoren M.H."/>
            <person name="Johannesson H."/>
        </authorList>
    </citation>
    <scope>NUCLEOTIDE SEQUENCE</scope>
    <source>
        <strain evidence="2">CBS 333.67</strain>
    </source>
</reference>
<feature type="region of interest" description="Disordered" evidence="1">
    <location>
        <begin position="316"/>
        <end position="425"/>
    </location>
</feature>
<reference evidence="2" key="1">
    <citation type="journal article" date="2023" name="Mol. Phylogenet. Evol.">
        <title>Genome-scale phylogeny and comparative genomics of the fungal order Sordariales.</title>
        <authorList>
            <person name="Hensen N."/>
            <person name="Bonometti L."/>
            <person name="Westerberg I."/>
            <person name="Brannstrom I.O."/>
            <person name="Guillou S."/>
            <person name="Cros-Aarteil S."/>
            <person name="Calhoun S."/>
            <person name="Haridas S."/>
            <person name="Kuo A."/>
            <person name="Mondo S."/>
            <person name="Pangilinan J."/>
            <person name="Riley R."/>
            <person name="LaButti K."/>
            <person name="Andreopoulos B."/>
            <person name="Lipzen A."/>
            <person name="Chen C."/>
            <person name="Yan M."/>
            <person name="Daum C."/>
            <person name="Ng V."/>
            <person name="Clum A."/>
            <person name="Steindorff A."/>
            <person name="Ohm R.A."/>
            <person name="Martin F."/>
            <person name="Silar P."/>
            <person name="Natvig D.O."/>
            <person name="Lalanne C."/>
            <person name="Gautier V."/>
            <person name="Ament-Velasquez S.L."/>
            <person name="Kruys A."/>
            <person name="Hutchinson M.I."/>
            <person name="Powell A.J."/>
            <person name="Barry K."/>
            <person name="Miller A.N."/>
            <person name="Grigoriev I.V."/>
            <person name="Debuchy R."/>
            <person name="Gladieux P."/>
            <person name="Hiltunen Thoren M."/>
            <person name="Johannesson H."/>
        </authorList>
    </citation>
    <scope>NUCLEOTIDE SEQUENCE</scope>
    <source>
        <strain evidence="2">CBS 333.67</strain>
    </source>
</reference>
<dbReference type="GO" id="GO:0004115">
    <property type="term" value="F:3',5'-cyclic-AMP phosphodiesterase activity"/>
    <property type="evidence" value="ECO:0007669"/>
    <property type="project" value="InterPro"/>
</dbReference>
<evidence type="ECO:0000256" key="1">
    <source>
        <dbReference type="SAM" id="MobiDB-lite"/>
    </source>
</evidence>
<protein>
    <submittedName>
        <fullName evidence="2">cAMP phosphodiesterases class-II-domain-containing protein</fullName>
    </submittedName>
</protein>
<keyword evidence="3" id="KW-1185">Reference proteome</keyword>
<dbReference type="PANTHER" id="PTHR28283:SF1">
    <property type="entry name" value="3',5'-CYCLIC-NUCLEOTIDE PHOSPHODIESTERASE 1"/>
    <property type="match status" value="1"/>
</dbReference>
<dbReference type="Gene3D" id="3.60.15.10">
    <property type="entry name" value="Ribonuclease Z/Hydroxyacylglutathione hydrolase-like"/>
    <property type="match status" value="1"/>
</dbReference>
<dbReference type="EMBL" id="JAUDZG010000007">
    <property type="protein sequence ID" value="KAK3302579.1"/>
    <property type="molecule type" value="Genomic_DNA"/>
</dbReference>
<name>A0AAJ0GMA7_9PEZI</name>
<dbReference type="GO" id="GO:0047555">
    <property type="term" value="F:3',5'-cyclic-GMP phosphodiesterase activity"/>
    <property type="evidence" value="ECO:0007669"/>
    <property type="project" value="TreeGrafter"/>
</dbReference>
<organism evidence="2 3">
    <name type="scientific">Chaetomium strumarium</name>
    <dbReference type="NCBI Taxonomy" id="1170767"/>
    <lineage>
        <taxon>Eukaryota</taxon>
        <taxon>Fungi</taxon>
        <taxon>Dikarya</taxon>
        <taxon>Ascomycota</taxon>
        <taxon>Pezizomycotina</taxon>
        <taxon>Sordariomycetes</taxon>
        <taxon>Sordariomycetidae</taxon>
        <taxon>Sordariales</taxon>
        <taxon>Chaetomiaceae</taxon>
        <taxon>Chaetomium</taxon>
    </lineage>
</organism>
<feature type="compositionally biased region" description="Low complexity" evidence="1">
    <location>
        <begin position="372"/>
        <end position="381"/>
    </location>
</feature>
<sequence length="492" mass="53815">MAVDAGVHLSAIKTILEQTQPANLGQSGGNPLPHTLKTGPFAGLEIPNATAEANAAHIYNELIETYLITHPHLDHIAGMVINTACPPAATHKRIAVSKPKTIAALPDTIDGLRTHIFNNVIWPDLSEAGLVTYMRLVEGGSPLAGEGDGIGYTEVCTGLAVKVWSVSHGSYIEKHNSRGSIGSRHHSFDASSVGPTQIVPYPPSRNLTPPVAVPEQDERMQTCVSNSSVYFIKHVATGREILIFGDVEPDSLSLKPRNSKIWQQAAPRIVDGKLAAIFIECSYDNSRRVEQLFGHMTPRYINEEMKALAEEVVAVRQSREGREAPKRKRGVDDKSVETAAKRQSRSQSKAFRGRKLVARSVPARRSPRLRSRASSPASSASEYDHDQHGRPRHKTFPRSHPLRSTTISRESSCSLPTEWEEAGPGQVQGLSQDQDLSNALKGLKVVIIHVKESMADGEPARKIILDQLNELEQVASLGVIYEISEAGKDYRF</sequence>
<dbReference type="Proteomes" id="UP001273166">
    <property type="component" value="Unassembled WGS sequence"/>
</dbReference>
<dbReference type="GeneID" id="87886067"/>
<dbReference type="PRINTS" id="PR00388">
    <property type="entry name" value="PDIESTERASE2"/>
</dbReference>
<dbReference type="InterPro" id="IPR000396">
    <property type="entry name" value="Pdiesterase2"/>
</dbReference>
<dbReference type="AlphaFoldDB" id="A0AAJ0GMA7"/>
<comment type="caution">
    <text evidence="2">The sequence shown here is derived from an EMBL/GenBank/DDBJ whole genome shotgun (WGS) entry which is preliminary data.</text>
</comment>